<sequence length="217" mass="23961">METTTMNHSRGVHLLAELIDVDPSHVARAVSTASRAHRTIHESGIHELTGEQLRRLVERDRFAVVIVANLAMRFAGRSEDALLLMDIYRASVGTQAQSMPIRKGVGALPEHHDHPYVQRAIRILQAAGLPPLHTDGIHPLRWGFQVQPAGEELPGWIFINPDPDCDERTGFAGGRRGYVAVMRWAGWGVINEPVYEGLLAAVHPDHRNNAFSAPSNS</sequence>
<dbReference type="RefSeq" id="WP_146055566.1">
    <property type="nucleotide sequence ID" value="NZ_LJIW01000001.1"/>
</dbReference>
<protein>
    <submittedName>
        <fullName evidence="1">Uncharacterized protein</fullName>
    </submittedName>
</protein>
<comment type="caution">
    <text evidence="1">The sequence shown here is derived from an EMBL/GenBank/DDBJ whole genome shotgun (WGS) entry which is preliminary data.</text>
</comment>
<proteinExistence type="predicted"/>
<reference evidence="1 2" key="1">
    <citation type="submission" date="2015-09" db="EMBL/GenBank/DDBJ databases">
        <title>Genome sequence, genome mining and natural product profiling of a biocontrol bacterium Streptomyces malaysiensis F913.</title>
        <authorList>
            <person name="Xu Y."/>
            <person name="Wei J."/>
            <person name="Xie J."/>
            <person name="Li T."/>
            <person name="Zhou Z."/>
        </authorList>
    </citation>
    <scope>NUCLEOTIDE SEQUENCE [LARGE SCALE GENOMIC DNA]</scope>
    <source>
        <strain evidence="1 2">F913</strain>
    </source>
</reference>
<evidence type="ECO:0000313" key="1">
    <source>
        <dbReference type="EMBL" id="PNG97135.1"/>
    </source>
</evidence>
<gene>
    <name evidence="1" type="ORF">SMF913_13160</name>
</gene>
<organism evidence="1 2">
    <name type="scientific">Streptomyces malaysiensis</name>
    <dbReference type="NCBI Taxonomy" id="92644"/>
    <lineage>
        <taxon>Bacteria</taxon>
        <taxon>Bacillati</taxon>
        <taxon>Actinomycetota</taxon>
        <taxon>Actinomycetes</taxon>
        <taxon>Kitasatosporales</taxon>
        <taxon>Streptomycetaceae</taxon>
        <taxon>Streptomyces</taxon>
        <taxon>Streptomyces violaceusniger group</taxon>
    </lineage>
</organism>
<evidence type="ECO:0000313" key="2">
    <source>
        <dbReference type="Proteomes" id="UP000236520"/>
    </source>
</evidence>
<keyword evidence="2" id="KW-1185">Reference proteome</keyword>
<name>A0A2J7ZA49_STRMQ</name>
<accession>A0A2J7ZA49</accession>
<dbReference type="AlphaFoldDB" id="A0A2J7ZA49"/>
<dbReference type="Proteomes" id="UP000236520">
    <property type="component" value="Unassembled WGS sequence"/>
</dbReference>
<dbReference type="EMBL" id="LJIW01000001">
    <property type="protein sequence ID" value="PNG97135.1"/>
    <property type="molecule type" value="Genomic_DNA"/>
</dbReference>